<accession>A0ACB8JRU9</accession>
<comment type="caution">
    <text evidence="1">The sequence shown here is derived from an EMBL/GenBank/DDBJ whole genome shotgun (WGS) entry which is preliminary data.</text>
</comment>
<reference evidence="2" key="1">
    <citation type="journal article" date="2023" name="Hortic. Res.">
        <title>A chromosome-level phased genome enabling allele-level studies in sweet orange: a case study on citrus Huanglongbing tolerance.</title>
        <authorList>
            <person name="Wu B."/>
            <person name="Yu Q."/>
            <person name="Deng Z."/>
            <person name="Duan Y."/>
            <person name="Luo F."/>
            <person name="Gmitter F. Jr."/>
        </authorList>
    </citation>
    <scope>NUCLEOTIDE SEQUENCE [LARGE SCALE GENOMIC DNA]</scope>
    <source>
        <strain evidence="2">cv. Valencia</strain>
    </source>
</reference>
<dbReference type="Proteomes" id="UP000829398">
    <property type="component" value="Chromosome 6"/>
</dbReference>
<sequence>MDLQQQAPPERPFKDYFHPLANLSTSCIRYPNVAIRSFELKPSMLNYLSTFYGLENEDPYNHLNDFHAVCQTFKYENFSDDEVKLRLFSFSLKDRALSWLNTLPANSITSWEQMVTKFLNKYFPVHKTNAIRISEFTKREDEQFFETWERFNGLLLKCPHHGYEKWYQCQYFLEGLLPNVQEWLMATSRGELMSKSASEIWEFFQRQADNSQQQSRSLRNTKRIKGVNEIHIGESTSGIKEVKEMVESLSRQIASLTTANSTEPHDHDSYSDEANAIEAPAPPMQPIPQIPQASQPPFRPYNQNHNYSQPRPWEDAFQNFKNVTHSTIEQQNRTIDGLRNEMKAGFNSQAQSVSSLEKMVGQLASSVQTLALTVEKGKFPSQLVPNPKGVHEASTSLPQQHGEVDKFYFPVDFIVIDTQPIHDSRKHIPIILGRPFLATTDDHIQCRTGNMQLSFGNMTMELNIFNIAKQPHKGDDGIVDVDLIEALINDTFLSNLSDDPLQTCLTHFGLDFDIDRPVDEVSTNGSITRRNIMPLNPILVVEIFYVWGIDFMGPLPLSFGNQYILVAVDYVSKWVEEIPCRTNDHKVVIGFFKSNIVSRFGFPRAMISDGGAHFCNKAFKALLTKYYITHKVATPYHPQTSGQVEISNRETKYILEKTVRPDRKDWSLRLDDALWAYRTTFKIQIGMSPYKLVYGKTCHLPVELEHRAYWAIKKFNFDMQQGSLERRLQLAELEEIRNDAYENAKIYKQQMKVFHDKQIIRKSFTPGQKVLLFNSRLHLFPGIDRNEILAKLHNQFPSLPHNALLKIYKARSERMRLLVRNNIPADICWLIKAKVRLHYNDDYDDLFDDGANPDVPLYATGSNFEEDEGNMEGTAAGAAGMEGVAYAVEGADMDALESSNSTRGMNTCFRQNTKLKMRKGMIVVQYNVLGVLASDEATELALYHGVLVRTLVLILFPDWRKVQAETKEYLWESIKEKLKNEAGKGSLKSDGRNDILTQSLGRLP</sequence>
<gene>
    <name evidence="1" type="ORF">KPL71_017561</name>
</gene>
<keyword evidence="2" id="KW-1185">Reference proteome</keyword>
<proteinExistence type="predicted"/>
<name>A0ACB8JRU9_CITSI</name>
<evidence type="ECO:0000313" key="1">
    <source>
        <dbReference type="EMBL" id="KAH9734912.1"/>
    </source>
</evidence>
<dbReference type="EMBL" id="CM039175">
    <property type="protein sequence ID" value="KAH9734912.1"/>
    <property type="molecule type" value="Genomic_DNA"/>
</dbReference>
<organism evidence="1 2">
    <name type="scientific">Citrus sinensis</name>
    <name type="common">Sweet orange</name>
    <name type="synonym">Citrus aurantium var. sinensis</name>
    <dbReference type="NCBI Taxonomy" id="2711"/>
    <lineage>
        <taxon>Eukaryota</taxon>
        <taxon>Viridiplantae</taxon>
        <taxon>Streptophyta</taxon>
        <taxon>Embryophyta</taxon>
        <taxon>Tracheophyta</taxon>
        <taxon>Spermatophyta</taxon>
        <taxon>Magnoliopsida</taxon>
        <taxon>eudicotyledons</taxon>
        <taxon>Gunneridae</taxon>
        <taxon>Pentapetalae</taxon>
        <taxon>rosids</taxon>
        <taxon>malvids</taxon>
        <taxon>Sapindales</taxon>
        <taxon>Rutaceae</taxon>
        <taxon>Aurantioideae</taxon>
        <taxon>Citrus</taxon>
    </lineage>
</organism>
<protein>
    <submittedName>
        <fullName evidence="1">Uncharacterized protein</fullName>
    </submittedName>
</protein>
<evidence type="ECO:0000313" key="2">
    <source>
        <dbReference type="Proteomes" id="UP000829398"/>
    </source>
</evidence>